<organism evidence="1 2">
    <name type="scientific">Anaeromonas frigoriresistens</name>
    <dbReference type="NCBI Taxonomy" id="2683708"/>
    <lineage>
        <taxon>Bacteria</taxon>
        <taxon>Bacillati</taxon>
        <taxon>Bacillota</taxon>
        <taxon>Tissierellia</taxon>
        <taxon>Tissierellales</taxon>
        <taxon>Thermohalobacteraceae</taxon>
        <taxon>Anaeromonas</taxon>
    </lineage>
</organism>
<keyword evidence="2" id="KW-1185">Reference proteome</keyword>
<gene>
    <name evidence="1" type="ORF">GOQ27_08630</name>
</gene>
<comment type="caution">
    <text evidence="1">The sequence shown here is derived from an EMBL/GenBank/DDBJ whole genome shotgun (WGS) entry which is preliminary data.</text>
</comment>
<dbReference type="Gene3D" id="3.30.450.20">
    <property type="entry name" value="PAS domain"/>
    <property type="match status" value="1"/>
</dbReference>
<dbReference type="EMBL" id="WSFT01000036">
    <property type="protein sequence ID" value="MBS4538526.1"/>
    <property type="molecule type" value="Genomic_DNA"/>
</dbReference>
<reference evidence="1" key="1">
    <citation type="submission" date="2019-12" db="EMBL/GenBank/DDBJ databases">
        <title>Clostridiaceae gen. nov. sp. nov., isolated from sediment in Xinjiang, China.</title>
        <authorList>
            <person name="Zhang R."/>
        </authorList>
    </citation>
    <scope>NUCLEOTIDE SEQUENCE</scope>
    <source>
        <strain evidence="1">D2Q-11</strain>
    </source>
</reference>
<proteinExistence type="predicted"/>
<sequence length="168" mass="18966">MGAFAYNNSAKSLEDEVGAKVENYAVMHMEKIDQLMYERIKDLESISISPSIIGAIESISSNTVQDQSSSENEDATTNNIEVEKYLNKVIKQSSYFSSLFITDKNGYIINLGTNDVSTNTFKDEEWWNEAFNEGISFKDLEYDETLEKYVMPINIAIKNEKGQSIGVI</sequence>
<name>A0A942UX38_9FIRM</name>
<evidence type="ECO:0000313" key="2">
    <source>
        <dbReference type="Proteomes" id="UP000724672"/>
    </source>
</evidence>
<accession>A0A942UX38</accession>
<evidence type="ECO:0000313" key="1">
    <source>
        <dbReference type="EMBL" id="MBS4538526.1"/>
    </source>
</evidence>
<dbReference type="AlphaFoldDB" id="A0A942UX38"/>
<dbReference type="RefSeq" id="WP_203366451.1">
    <property type="nucleotide sequence ID" value="NZ_WSFT01000036.1"/>
</dbReference>
<dbReference type="Proteomes" id="UP000724672">
    <property type="component" value="Unassembled WGS sequence"/>
</dbReference>
<protein>
    <submittedName>
        <fullName evidence="1">Cache domain-containing protein</fullName>
    </submittedName>
</protein>